<feature type="transmembrane region" description="Helical" evidence="2">
    <location>
        <begin position="55"/>
        <end position="76"/>
    </location>
</feature>
<keyword evidence="2" id="KW-1133">Transmembrane helix</keyword>
<feature type="compositionally biased region" description="Basic and acidic residues" evidence="1">
    <location>
        <begin position="139"/>
        <end position="149"/>
    </location>
</feature>
<proteinExistence type="predicted"/>
<evidence type="ECO:0000313" key="3">
    <source>
        <dbReference type="EMBL" id="GKV17824.1"/>
    </source>
</evidence>
<feature type="region of interest" description="Disordered" evidence="1">
    <location>
        <begin position="134"/>
        <end position="158"/>
    </location>
</feature>
<protein>
    <submittedName>
        <fullName evidence="3">Uncharacterized protein</fullName>
    </submittedName>
</protein>
<keyword evidence="2" id="KW-0472">Membrane</keyword>
<feature type="transmembrane region" description="Helical" evidence="2">
    <location>
        <begin position="82"/>
        <end position="104"/>
    </location>
</feature>
<evidence type="ECO:0000256" key="1">
    <source>
        <dbReference type="SAM" id="MobiDB-lite"/>
    </source>
</evidence>
<sequence>MGSPISHLHLTSSISSAVATIKSISTAFSESICSAAATEDICSVAESIFSTVVEAICFAAAGCICFAVAKSIYFVVANAQSICSAAAGCICFVATGPSTLLLLLRSHLLPLLLRPEPWGMWILMGNGDRGQNLPFAKNPHGDPRPHDSRGQGWGGAPRPYGTPLTSLFLVVIRFSLIE</sequence>
<organism evidence="3 4">
    <name type="scientific">Rubroshorea leprosula</name>
    <dbReference type="NCBI Taxonomy" id="152421"/>
    <lineage>
        <taxon>Eukaryota</taxon>
        <taxon>Viridiplantae</taxon>
        <taxon>Streptophyta</taxon>
        <taxon>Embryophyta</taxon>
        <taxon>Tracheophyta</taxon>
        <taxon>Spermatophyta</taxon>
        <taxon>Magnoliopsida</taxon>
        <taxon>eudicotyledons</taxon>
        <taxon>Gunneridae</taxon>
        <taxon>Pentapetalae</taxon>
        <taxon>rosids</taxon>
        <taxon>malvids</taxon>
        <taxon>Malvales</taxon>
        <taxon>Dipterocarpaceae</taxon>
        <taxon>Rubroshorea</taxon>
    </lineage>
</organism>
<gene>
    <name evidence="3" type="ORF">SLEP1_g28283</name>
</gene>
<reference evidence="3 4" key="1">
    <citation type="journal article" date="2021" name="Commun. Biol.">
        <title>The genome of Shorea leprosula (Dipterocarpaceae) highlights the ecological relevance of drought in aseasonal tropical rainforests.</title>
        <authorList>
            <person name="Ng K.K.S."/>
            <person name="Kobayashi M.J."/>
            <person name="Fawcett J.A."/>
            <person name="Hatakeyama M."/>
            <person name="Paape T."/>
            <person name="Ng C.H."/>
            <person name="Ang C.C."/>
            <person name="Tnah L.H."/>
            <person name="Lee C.T."/>
            <person name="Nishiyama T."/>
            <person name="Sese J."/>
            <person name="O'Brien M.J."/>
            <person name="Copetti D."/>
            <person name="Mohd Noor M.I."/>
            <person name="Ong R.C."/>
            <person name="Putra M."/>
            <person name="Sireger I.Z."/>
            <person name="Indrioko S."/>
            <person name="Kosugi Y."/>
            <person name="Izuno A."/>
            <person name="Isagi Y."/>
            <person name="Lee S.L."/>
            <person name="Shimizu K.K."/>
        </authorList>
    </citation>
    <scope>NUCLEOTIDE SEQUENCE [LARGE SCALE GENOMIC DNA]</scope>
    <source>
        <strain evidence="3">214</strain>
    </source>
</reference>
<accession>A0AAV5JTA3</accession>
<keyword evidence="2" id="KW-0812">Transmembrane</keyword>
<name>A0AAV5JTA3_9ROSI</name>
<evidence type="ECO:0000313" key="4">
    <source>
        <dbReference type="Proteomes" id="UP001054252"/>
    </source>
</evidence>
<dbReference type="Proteomes" id="UP001054252">
    <property type="component" value="Unassembled WGS sequence"/>
</dbReference>
<keyword evidence="4" id="KW-1185">Reference proteome</keyword>
<dbReference type="EMBL" id="BPVZ01000049">
    <property type="protein sequence ID" value="GKV17824.1"/>
    <property type="molecule type" value="Genomic_DNA"/>
</dbReference>
<evidence type="ECO:0000256" key="2">
    <source>
        <dbReference type="SAM" id="Phobius"/>
    </source>
</evidence>
<dbReference type="AlphaFoldDB" id="A0AAV5JTA3"/>
<comment type="caution">
    <text evidence="3">The sequence shown here is derived from an EMBL/GenBank/DDBJ whole genome shotgun (WGS) entry which is preliminary data.</text>
</comment>